<protein>
    <submittedName>
        <fullName evidence="2">Uncharacterized protein</fullName>
    </submittedName>
</protein>
<organism evidence="2">
    <name type="scientific">marine sediment metagenome</name>
    <dbReference type="NCBI Taxonomy" id="412755"/>
    <lineage>
        <taxon>unclassified sequences</taxon>
        <taxon>metagenomes</taxon>
        <taxon>ecological metagenomes</taxon>
    </lineage>
</organism>
<feature type="coiled-coil region" evidence="1">
    <location>
        <begin position="35"/>
        <end position="62"/>
    </location>
</feature>
<sequence>MSAENKAELIKQLGKNIELNKQILNSLKEFFGTYLSDFLKMYRNANEERDEELKEILAHQDQIFSKFHELMKEK</sequence>
<reference evidence="2" key="1">
    <citation type="journal article" date="2015" name="Nature">
        <title>Complex archaea that bridge the gap between prokaryotes and eukaryotes.</title>
        <authorList>
            <person name="Spang A."/>
            <person name="Saw J.H."/>
            <person name="Jorgensen S.L."/>
            <person name="Zaremba-Niedzwiedzka K."/>
            <person name="Martijn J."/>
            <person name="Lind A.E."/>
            <person name="van Eijk R."/>
            <person name="Schleper C."/>
            <person name="Guy L."/>
            <person name="Ettema T.J."/>
        </authorList>
    </citation>
    <scope>NUCLEOTIDE SEQUENCE</scope>
</reference>
<gene>
    <name evidence="2" type="ORF">LCGC14_2083350</name>
</gene>
<dbReference type="AlphaFoldDB" id="A0A0F9HBY6"/>
<keyword evidence="1" id="KW-0175">Coiled coil</keyword>
<accession>A0A0F9HBY6</accession>
<evidence type="ECO:0000313" key="2">
    <source>
        <dbReference type="EMBL" id="KKL72592.1"/>
    </source>
</evidence>
<dbReference type="EMBL" id="LAZR01025225">
    <property type="protein sequence ID" value="KKL72592.1"/>
    <property type="molecule type" value="Genomic_DNA"/>
</dbReference>
<evidence type="ECO:0000256" key="1">
    <source>
        <dbReference type="SAM" id="Coils"/>
    </source>
</evidence>
<proteinExistence type="predicted"/>
<comment type="caution">
    <text evidence="2">The sequence shown here is derived from an EMBL/GenBank/DDBJ whole genome shotgun (WGS) entry which is preliminary data.</text>
</comment>
<name>A0A0F9HBY6_9ZZZZ</name>